<organism evidence="10 11">
    <name type="scientific">Trinickia dabaoshanensis</name>
    <dbReference type="NCBI Taxonomy" id="564714"/>
    <lineage>
        <taxon>Bacteria</taxon>
        <taxon>Pseudomonadati</taxon>
        <taxon>Pseudomonadota</taxon>
        <taxon>Betaproteobacteria</taxon>
        <taxon>Burkholderiales</taxon>
        <taxon>Burkholderiaceae</taxon>
        <taxon>Trinickia</taxon>
    </lineage>
</organism>
<dbReference type="InterPro" id="IPR004358">
    <property type="entry name" value="Sig_transdc_His_kin-like_C"/>
</dbReference>
<evidence type="ECO:0000256" key="2">
    <source>
        <dbReference type="ARBA" id="ARBA00012438"/>
    </source>
</evidence>
<dbReference type="InterPro" id="IPR005467">
    <property type="entry name" value="His_kinase_dom"/>
</dbReference>
<dbReference type="PRINTS" id="PR00344">
    <property type="entry name" value="BCTRLSENSOR"/>
</dbReference>
<dbReference type="GO" id="GO:0005886">
    <property type="term" value="C:plasma membrane"/>
    <property type="evidence" value="ECO:0007669"/>
    <property type="project" value="TreeGrafter"/>
</dbReference>
<dbReference type="InterPro" id="IPR036890">
    <property type="entry name" value="HATPase_C_sf"/>
</dbReference>
<dbReference type="EC" id="2.7.13.3" evidence="2"/>
<accession>A0A2N7VFT5</accession>
<dbReference type="PANTHER" id="PTHR43047">
    <property type="entry name" value="TWO-COMPONENT HISTIDINE PROTEIN KINASE"/>
    <property type="match status" value="1"/>
</dbReference>
<dbReference type="GO" id="GO:0009927">
    <property type="term" value="F:histidine phosphotransfer kinase activity"/>
    <property type="evidence" value="ECO:0007669"/>
    <property type="project" value="TreeGrafter"/>
</dbReference>
<name>A0A2N7VFT5_9BURK</name>
<feature type="transmembrane region" description="Helical" evidence="7">
    <location>
        <begin position="12"/>
        <end position="32"/>
    </location>
</feature>
<comment type="catalytic activity">
    <reaction evidence="1">
        <text>ATP + protein L-histidine = ADP + protein N-phospho-L-histidine.</text>
        <dbReference type="EC" id="2.7.13.3"/>
    </reaction>
</comment>
<dbReference type="Pfam" id="PF00512">
    <property type="entry name" value="HisKA"/>
    <property type="match status" value="1"/>
</dbReference>
<dbReference type="InterPro" id="IPR003661">
    <property type="entry name" value="HisK_dim/P_dom"/>
</dbReference>
<dbReference type="CDD" id="cd17546">
    <property type="entry name" value="REC_hyHK_CKI1_RcsC-like"/>
    <property type="match status" value="1"/>
</dbReference>
<keyword evidence="7" id="KW-0812">Transmembrane</keyword>
<keyword evidence="7" id="KW-0472">Membrane</keyword>
<evidence type="ECO:0000259" key="8">
    <source>
        <dbReference type="PROSITE" id="PS50109"/>
    </source>
</evidence>
<reference evidence="10 11" key="1">
    <citation type="submission" date="2018-01" db="EMBL/GenBank/DDBJ databases">
        <title>Whole genome analyses suggest that Burkholderia sensu lato contains two further novel genera in the rhizoxinica-symbiotica group Mycetohabitans gen. nov., and Trinickia gen. nov.: implications for the evolution of diazotrophy and nodulation in the Burkholderiaceae.</title>
        <authorList>
            <person name="Estrada-de los Santos P."/>
            <person name="Palmer M."/>
            <person name="Chavez-Ramirez B."/>
            <person name="Beukes C."/>
            <person name="Steenkamp E.T."/>
            <person name="Hirsch A.M."/>
            <person name="Manyaka P."/>
            <person name="Maluk M."/>
            <person name="Lafos M."/>
            <person name="Crook M."/>
            <person name="Gross E."/>
            <person name="Simon M.F."/>
            <person name="Bueno dos Reis Junior F."/>
            <person name="Poole P.S."/>
            <person name="Venter S.N."/>
            <person name="James E.K."/>
        </authorList>
    </citation>
    <scope>NUCLEOTIDE SEQUENCE [LARGE SCALE GENOMIC DNA]</scope>
    <source>
        <strain evidence="10 11">GIMN1.004</strain>
    </source>
</reference>
<evidence type="ECO:0000259" key="9">
    <source>
        <dbReference type="PROSITE" id="PS50110"/>
    </source>
</evidence>
<dbReference type="SUPFAM" id="SSF55874">
    <property type="entry name" value="ATPase domain of HSP90 chaperone/DNA topoisomerase II/histidine kinase"/>
    <property type="match status" value="1"/>
</dbReference>
<protein>
    <recommendedName>
        <fullName evidence="2">histidine kinase</fullName>
        <ecNumber evidence="2">2.7.13.3</ecNumber>
    </recommendedName>
</protein>
<dbReference type="OrthoDB" id="8887826at2"/>
<evidence type="ECO:0000313" key="11">
    <source>
        <dbReference type="Proteomes" id="UP000235616"/>
    </source>
</evidence>
<keyword evidence="7" id="KW-1133">Transmembrane helix</keyword>
<keyword evidence="4" id="KW-0808">Transferase</keyword>
<sequence length="595" mass="65009">MRLLRRFGAKKSLSTTVGLLLLAFVVWVYYAYVLLLSPASLSALAGPQENYYWPVAQLQVATYKAKIALLLYADGRVDFSEVQRRFDVLESRYSILATPSDSTAIFQGNETSQRAIAAIGSVIESAKRELPGVRADRSRAIDVSVGLDKFSDPFDEIMESVSSVEIARRDEVYDDLIGKRHLFFLSGLLLMALLAGTGVLAIRLLRHRRRLRIQQAAAMEAERAAIQSKNAFLGMIGHELRTPLQSIISVTDTLLERSFPERDAALVRRLAVAAARLEAQMKDLTDFARLDAGVLQLREQEFQPSVLIDTMIEEAREAARRKHLTVRSELSDLGGWYLSDPDRIRQIMTNLISNAIRYTNEGGITVRACVSMSNNAPTLDIVVEDTGSGMPADSVERVFRPFTRLDEPGMKRIEGAGIGLAIVKGLVGLLQGSLRMETGIGEGTRVYVTIPIAIASSGNGNSEAALRDASSILGKRVLVVDDEDSARDSLADIVSSLGADVDIAANAQEALEALRESRYDAVLLDVQMPGEDGVQVAGKVRSGDGPNRDVPIIAVSAYFGEQLVIGDPPLFTKHLHKPVRKTVLRDALVEVCFGT</sequence>
<dbReference type="PROSITE" id="PS50109">
    <property type="entry name" value="HIS_KIN"/>
    <property type="match status" value="1"/>
</dbReference>
<dbReference type="Gene3D" id="1.10.287.130">
    <property type="match status" value="1"/>
</dbReference>
<evidence type="ECO:0000256" key="7">
    <source>
        <dbReference type="SAM" id="Phobius"/>
    </source>
</evidence>
<dbReference type="SMART" id="SM00388">
    <property type="entry name" value="HisKA"/>
    <property type="match status" value="1"/>
</dbReference>
<dbReference type="InterPro" id="IPR011006">
    <property type="entry name" value="CheY-like_superfamily"/>
</dbReference>
<dbReference type="SUPFAM" id="SSF47384">
    <property type="entry name" value="Homodimeric domain of signal transducing histidine kinase"/>
    <property type="match status" value="1"/>
</dbReference>
<dbReference type="EMBL" id="PNYA01000027">
    <property type="protein sequence ID" value="PMS16017.1"/>
    <property type="molecule type" value="Genomic_DNA"/>
</dbReference>
<feature type="modified residue" description="4-aspartylphosphate" evidence="6">
    <location>
        <position position="525"/>
    </location>
</feature>
<dbReference type="Gene3D" id="3.40.50.2300">
    <property type="match status" value="1"/>
</dbReference>
<keyword evidence="11" id="KW-1185">Reference proteome</keyword>
<feature type="domain" description="Histidine kinase" evidence="8">
    <location>
        <begin position="235"/>
        <end position="454"/>
    </location>
</feature>
<dbReference type="RefSeq" id="WP_102648168.1">
    <property type="nucleotide sequence ID" value="NZ_PNYA01000027.1"/>
</dbReference>
<dbReference type="Proteomes" id="UP000235616">
    <property type="component" value="Unassembled WGS sequence"/>
</dbReference>
<comment type="caution">
    <text evidence="10">The sequence shown here is derived from an EMBL/GenBank/DDBJ whole genome shotgun (WGS) entry which is preliminary data.</text>
</comment>
<evidence type="ECO:0000313" key="10">
    <source>
        <dbReference type="EMBL" id="PMS16017.1"/>
    </source>
</evidence>
<dbReference type="GO" id="GO:0000155">
    <property type="term" value="F:phosphorelay sensor kinase activity"/>
    <property type="evidence" value="ECO:0007669"/>
    <property type="project" value="InterPro"/>
</dbReference>
<dbReference type="CDD" id="cd00082">
    <property type="entry name" value="HisKA"/>
    <property type="match status" value="1"/>
</dbReference>
<gene>
    <name evidence="10" type="ORF">C0Z18_25185</name>
</gene>
<evidence type="ECO:0000256" key="4">
    <source>
        <dbReference type="ARBA" id="ARBA00022679"/>
    </source>
</evidence>
<keyword evidence="5" id="KW-0418">Kinase</keyword>
<dbReference type="AlphaFoldDB" id="A0A2N7VFT5"/>
<evidence type="ECO:0000256" key="3">
    <source>
        <dbReference type="ARBA" id="ARBA00022553"/>
    </source>
</evidence>
<dbReference type="InterPro" id="IPR001789">
    <property type="entry name" value="Sig_transdc_resp-reg_receiver"/>
</dbReference>
<dbReference type="InterPro" id="IPR003594">
    <property type="entry name" value="HATPase_dom"/>
</dbReference>
<evidence type="ECO:0000256" key="1">
    <source>
        <dbReference type="ARBA" id="ARBA00000085"/>
    </source>
</evidence>
<keyword evidence="3 6" id="KW-0597">Phosphoprotein</keyword>
<dbReference type="Pfam" id="PF00072">
    <property type="entry name" value="Response_reg"/>
    <property type="match status" value="1"/>
</dbReference>
<dbReference type="PROSITE" id="PS50110">
    <property type="entry name" value="RESPONSE_REGULATORY"/>
    <property type="match status" value="1"/>
</dbReference>
<dbReference type="SMART" id="SM00387">
    <property type="entry name" value="HATPase_c"/>
    <property type="match status" value="1"/>
</dbReference>
<dbReference type="InterPro" id="IPR036097">
    <property type="entry name" value="HisK_dim/P_sf"/>
</dbReference>
<dbReference type="SMART" id="SM00448">
    <property type="entry name" value="REC"/>
    <property type="match status" value="1"/>
</dbReference>
<dbReference type="PANTHER" id="PTHR43047:SF62">
    <property type="entry name" value="SENSOR HISTIDINE KINASE DPIB"/>
    <property type="match status" value="1"/>
</dbReference>
<feature type="domain" description="Response regulatory" evidence="9">
    <location>
        <begin position="476"/>
        <end position="592"/>
    </location>
</feature>
<proteinExistence type="predicted"/>
<evidence type="ECO:0000256" key="5">
    <source>
        <dbReference type="ARBA" id="ARBA00022777"/>
    </source>
</evidence>
<feature type="transmembrane region" description="Helical" evidence="7">
    <location>
        <begin position="182"/>
        <end position="205"/>
    </location>
</feature>
<dbReference type="Gene3D" id="3.30.565.10">
    <property type="entry name" value="Histidine kinase-like ATPase, C-terminal domain"/>
    <property type="match status" value="1"/>
</dbReference>
<evidence type="ECO:0000256" key="6">
    <source>
        <dbReference type="PROSITE-ProRule" id="PRU00169"/>
    </source>
</evidence>
<dbReference type="Pfam" id="PF02518">
    <property type="entry name" value="HATPase_c"/>
    <property type="match status" value="1"/>
</dbReference>
<dbReference type="SUPFAM" id="SSF52172">
    <property type="entry name" value="CheY-like"/>
    <property type="match status" value="1"/>
</dbReference>